<accession>A0A8X6JET8</accession>
<comment type="caution">
    <text evidence="1">The sequence shown here is derived from an EMBL/GenBank/DDBJ whole genome shotgun (WGS) entry which is preliminary data.</text>
</comment>
<proteinExistence type="predicted"/>
<organism evidence="1 2">
    <name type="scientific">Trichonephila clavata</name>
    <name type="common">Joro spider</name>
    <name type="synonym">Nephila clavata</name>
    <dbReference type="NCBI Taxonomy" id="2740835"/>
    <lineage>
        <taxon>Eukaryota</taxon>
        <taxon>Metazoa</taxon>
        <taxon>Ecdysozoa</taxon>
        <taxon>Arthropoda</taxon>
        <taxon>Chelicerata</taxon>
        <taxon>Arachnida</taxon>
        <taxon>Araneae</taxon>
        <taxon>Araneomorphae</taxon>
        <taxon>Entelegynae</taxon>
        <taxon>Araneoidea</taxon>
        <taxon>Nephilidae</taxon>
        <taxon>Trichonephila</taxon>
    </lineage>
</organism>
<sequence>MIAGERRAGASSSETTTVLRFSVATVSGCLRIGDKEKNSSDKACSSGWTQRLVIVKNITIATWTSCKKLPVPESTDSNWHTLMSGDDYGTKMDPSNQKSAVHDGEKAILV</sequence>
<dbReference type="AlphaFoldDB" id="A0A8X6JET8"/>
<name>A0A8X6JET8_TRICU</name>
<evidence type="ECO:0000313" key="1">
    <source>
        <dbReference type="EMBL" id="GFR03951.1"/>
    </source>
</evidence>
<dbReference type="Proteomes" id="UP000887116">
    <property type="component" value="Unassembled WGS sequence"/>
</dbReference>
<gene>
    <name evidence="1" type="ORF">TNCT_344771</name>
</gene>
<keyword evidence="2" id="KW-1185">Reference proteome</keyword>
<evidence type="ECO:0000313" key="2">
    <source>
        <dbReference type="Proteomes" id="UP000887116"/>
    </source>
</evidence>
<reference evidence="1" key="1">
    <citation type="submission" date="2020-07" db="EMBL/GenBank/DDBJ databases">
        <title>Multicomponent nature underlies the extraordinary mechanical properties of spider dragline silk.</title>
        <authorList>
            <person name="Kono N."/>
            <person name="Nakamura H."/>
            <person name="Mori M."/>
            <person name="Yoshida Y."/>
            <person name="Ohtoshi R."/>
            <person name="Malay A.D."/>
            <person name="Moran D.A.P."/>
            <person name="Tomita M."/>
            <person name="Numata K."/>
            <person name="Arakawa K."/>
        </authorList>
    </citation>
    <scope>NUCLEOTIDE SEQUENCE</scope>
</reference>
<protein>
    <submittedName>
        <fullName evidence="1">Uncharacterized protein</fullName>
    </submittedName>
</protein>
<dbReference type="EMBL" id="BMAO01005787">
    <property type="protein sequence ID" value="GFR03951.1"/>
    <property type="molecule type" value="Genomic_DNA"/>
</dbReference>